<comment type="subcellular location">
    <subcellularLocation>
        <location evidence="1">Membrane</location>
        <topology evidence="1">Multi-pass membrane protein</topology>
    </subcellularLocation>
</comment>
<keyword evidence="2 5" id="KW-0812">Transmembrane</keyword>
<reference evidence="6 7" key="1">
    <citation type="journal article" date="2018" name="Mol. Ecol.">
        <title>The obligate alkalophilic soda-lake fungus Sodiomyces alkalinus has shifted to a protein diet.</title>
        <authorList>
            <person name="Grum-Grzhimaylo A.A."/>
            <person name="Falkoski D.L."/>
            <person name="van den Heuvel J."/>
            <person name="Valero-Jimenez C.A."/>
            <person name="Min B."/>
            <person name="Choi I.G."/>
            <person name="Lipzen A."/>
            <person name="Daum C.G."/>
            <person name="Aanen D.K."/>
            <person name="Tsang A."/>
            <person name="Henrissat B."/>
            <person name="Bilanenko E.N."/>
            <person name="de Vries R.P."/>
            <person name="van Kan J.A.L."/>
            <person name="Grigoriev I.V."/>
            <person name="Debets A.J.M."/>
        </authorList>
    </citation>
    <scope>NUCLEOTIDE SEQUENCE [LARGE SCALE GENOMIC DNA]</scope>
    <source>
        <strain evidence="6 7">F11</strain>
    </source>
</reference>
<dbReference type="Proteomes" id="UP000272025">
    <property type="component" value="Unassembled WGS sequence"/>
</dbReference>
<feature type="transmembrane region" description="Helical" evidence="5">
    <location>
        <begin position="245"/>
        <end position="265"/>
    </location>
</feature>
<evidence type="ECO:0000256" key="5">
    <source>
        <dbReference type="SAM" id="Phobius"/>
    </source>
</evidence>
<dbReference type="PANTHER" id="PTHR31465:SF8">
    <property type="entry name" value="DOMAIN PROTEIN, PUTATIVE (AFU_ORTHOLOGUE AFUA_6G14140)-RELATED"/>
    <property type="match status" value="1"/>
</dbReference>
<dbReference type="GO" id="GO:0005886">
    <property type="term" value="C:plasma membrane"/>
    <property type="evidence" value="ECO:0007669"/>
    <property type="project" value="TreeGrafter"/>
</dbReference>
<evidence type="ECO:0000256" key="2">
    <source>
        <dbReference type="ARBA" id="ARBA00022692"/>
    </source>
</evidence>
<keyword evidence="3 5" id="KW-1133">Transmembrane helix</keyword>
<dbReference type="InterPro" id="IPR007568">
    <property type="entry name" value="RTA1"/>
</dbReference>
<feature type="transmembrane region" description="Helical" evidence="5">
    <location>
        <begin position="95"/>
        <end position="121"/>
    </location>
</feature>
<dbReference type="RefSeq" id="XP_028466072.1">
    <property type="nucleotide sequence ID" value="XM_028615046.1"/>
</dbReference>
<dbReference type="GeneID" id="39583523"/>
<feature type="transmembrane region" description="Helical" evidence="5">
    <location>
        <begin position="175"/>
        <end position="198"/>
    </location>
</feature>
<keyword evidence="7" id="KW-1185">Reference proteome</keyword>
<dbReference type="STRING" id="1314773.A0A3N2PV95"/>
<feature type="transmembrane region" description="Helical" evidence="5">
    <location>
        <begin position="133"/>
        <end position="155"/>
    </location>
</feature>
<keyword evidence="4 5" id="KW-0472">Membrane</keyword>
<dbReference type="PANTHER" id="PTHR31465">
    <property type="entry name" value="PROTEIN RTA1-RELATED"/>
    <property type="match status" value="1"/>
</dbReference>
<evidence type="ECO:0000256" key="1">
    <source>
        <dbReference type="ARBA" id="ARBA00004141"/>
    </source>
</evidence>
<feature type="transmembrane region" description="Helical" evidence="5">
    <location>
        <begin position="62"/>
        <end position="83"/>
    </location>
</feature>
<dbReference type="OrthoDB" id="4521223at2759"/>
<name>A0A3N2PV95_SODAK</name>
<dbReference type="Pfam" id="PF04479">
    <property type="entry name" value="RTA1"/>
    <property type="match status" value="1"/>
</dbReference>
<evidence type="ECO:0000313" key="6">
    <source>
        <dbReference type="EMBL" id="ROT38266.1"/>
    </source>
</evidence>
<evidence type="ECO:0000256" key="4">
    <source>
        <dbReference type="ARBA" id="ARBA00023136"/>
    </source>
</evidence>
<evidence type="ECO:0000313" key="7">
    <source>
        <dbReference type="Proteomes" id="UP000272025"/>
    </source>
</evidence>
<sequence length="337" mass="36947">MDTEYEPPSYSTCDGVSPRCPVEFTVYGDYFTTGACAFFVAIYAVLLIAQSYLGYRSKAWSYISYLAIGTAFELMGYAARIALSYNPWNYPGFVVQLLMLILAPTLVAAAISITCKHLVVWYGPRWSFLRPSLYPWVFVGTDFMSILIQAVGGAVSAVASDSEDMAILDVGSGLLVAGVAFQLANMVFCGGLMVLYLLRRRRGLKNGNGAERLGSSAADDSEGSGAESWAPYRKASPEMNRKVEMFIYAVSVAYLAIIVRCIYRIPEMSNGWGSELMQNETTFLVLDGAMVLVAALVLTVVHPLFFFPYLGNKDIVGKQDTISTPAEQHEMNVVQQS</sequence>
<evidence type="ECO:0000256" key="3">
    <source>
        <dbReference type="ARBA" id="ARBA00022989"/>
    </source>
</evidence>
<proteinExistence type="predicted"/>
<feature type="transmembrane region" description="Helical" evidence="5">
    <location>
        <begin position="285"/>
        <end position="310"/>
    </location>
</feature>
<dbReference type="GO" id="GO:0000324">
    <property type="term" value="C:fungal-type vacuole"/>
    <property type="evidence" value="ECO:0007669"/>
    <property type="project" value="TreeGrafter"/>
</dbReference>
<protein>
    <submittedName>
        <fullName evidence="6">RTA1-domain-containing protein</fullName>
    </submittedName>
</protein>
<accession>A0A3N2PV95</accession>
<dbReference type="EMBL" id="ML119056">
    <property type="protein sequence ID" value="ROT38266.1"/>
    <property type="molecule type" value="Genomic_DNA"/>
</dbReference>
<dbReference type="AlphaFoldDB" id="A0A3N2PV95"/>
<gene>
    <name evidence="6" type="ORF">SODALDRAFT_379463</name>
</gene>
<organism evidence="6 7">
    <name type="scientific">Sodiomyces alkalinus (strain CBS 110278 / VKM F-3762 / F11)</name>
    <name type="common">Alkaliphilic filamentous fungus</name>
    <dbReference type="NCBI Taxonomy" id="1314773"/>
    <lineage>
        <taxon>Eukaryota</taxon>
        <taxon>Fungi</taxon>
        <taxon>Dikarya</taxon>
        <taxon>Ascomycota</taxon>
        <taxon>Pezizomycotina</taxon>
        <taxon>Sordariomycetes</taxon>
        <taxon>Hypocreomycetidae</taxon>
        <taxon>Glomerellales</taxon>
        <taxon>Plectosphaerellaceae</taxon>
        <taxon>Sodiomyces</taxon>
    </lineage>
</organism>
<feature type="transmembrane region" description="Helical" evidence="5">
    <location>
        <begin position="31"/>
        <end position="55"/>
    </location>
</feature>